<reference evidence="2 4" key="2">
    <citation type="submission" date="2018-06" db="EMBL/GenBank/DDBJ databases">
        <authorList>
            <consortium name="Pathogen Informatics"/>
            <person name="Doyle S."/>
        </authorList>
    </citation>
    <scope>NUCLEOTIDE SEQUENCE [LARGE SCALE GENOMIC DNA]</scope>
    <source>
        <strain evidence="2 4">NCTC11632</strain>
    </source>
</reference>
<dbReference type="Proteomes" id="UP000030103">
    <property type="component" value="Unassembled WGS sequence"/>
</dbReference>
<sequence>MKKNFLWSFGIIFFILLNMIACKNDDTPSVSKQEVIFKISPAENISGIKNLSIIFTNVNNQEQKLTFTPEISGGKVKIEVPSGIYNIELKASARRKEDSKEVVVRCYLRNISIEKQKLNLEATLQAEVEGGGFVLSELFIVGSKTPANKEYRQSKYFVIYNNSDKTLYADSLVICETDFMNHIRREDLNPVVLDKAVPVGVVFMVPGKGKDVPVKPGEQIVLADIAKDHSKIQSSYPDLSKADFEWFDDPKKDPSLDEDIPNVPNMEKIYSYSLSVWNPHSKGFRGYIIAKMQLPVKEYLKKYKYDYSYSTIVKGEKIFKKFSRYMIPNDWVIDAVNHTHAQGYVWDVMNKKLDQGFTFINGNKDESKRDLATIRKVLKEENGRKIYQDTNNSTQDFEIKKPSFCK</sequence>
<dbReference type="OrthoDB" id="1409865at2"/>
<reference evidence="1 3" key="1">
    <citation type="submission" date="2014-09" db="EMBL/GenBank/DDBJ databases">
        <title>Draft Genome Sequence of Porphyromonas macacae COT-192_OH2859.</title>
        <authorList>
            <person name="Wallis C."/>
            <person name="Deusch O."/>
            <person name="O'Flynn C."/>
            <person name="Davis I."/>
            <person name="Horsfall A."/>
            <person name="Kirkwood N."/>
            <person name="Harris S."/>
            <person name="Eisen J.A."/>
            <person name="Coil D.A."/>
            <person name="Darling A.E."/>
            <person name="Jospin G."/>
            <person name="Alexiev A."/>
        </authorList>
    </citation>
    <scope>NUCLEOTIDE SEQUENCE [LARGE SCALE GENOMIC DNA]</scope>
    <source>
        <strain evidence="3">COT-192 OH2859</strain>
        <strain evidence="1">COT-192_OH2859</strain>
    </source>
</reference>
<evidence type="ECO:0008006" key="5">
    <source>
        <dbReference type="Google" id="ProtNLM"/>
    </source>
</evidence>
<dbReference type="EMBL" id="JRFA01000023">
    <property type="protein sequence ID" value="KGN73426.1"/>
    <property type="molecule type" value="Genomic_DNA"/>
</dbReference>
<dbReference type="EMBL" id="UGTF01000002">
    <property type="protein sequence ID" value="SUB88107.1"/>
    <property type="molecule type" value="Genomic_DNA"/>
</dbReference>
<evidence type="ECO:0000313" key="1">
    <source>
        <dbReference type="EMBL" id="KGN73426.1"/>
    </source>
</evidence>
<keyword evidence="3" id="KW-1185">Reference proteome</keyword>
<dbReference type="Pfam" id="PF16215">
    <property type="entry name" value="DUF4876"/>
    <property type="match status" value="1"/>
</dbReference>
<name>A0A0A2E3K7_9PORP</name>
<organism evidence="1 3">
    <name type="scientific">Porphyromonas macacae</name>
    <dbReference type="NCBI Taxonomy" id="28115"/>
    <lineage>
        <taxon>Bacteria</taxon>
        <taxon>Pseudomonadati</taxon>
        <taxon>Bacteroidota</taxon>
        <taxon>Bacteroidia</taxon>
        <taxon>Bacteroidales</taxon>
        <taxon>Porphyromonadaceae</taxon>
        <taxon>Porphyromonas</taxon>
    </lineage>
</organism>
<gene>
    <name evidence="1" type="ORF">HQ47_08185</name>
    <name evidence="2" type="ORF">NCTC11632_00168</name>
</gene>
<dbReference type="InterPro" id="IPR032627">
    <property type="entry name" value="DUF4876"/>
</dbReference>
<dbReference type="STRING" id="28115.HQ47_08185"/>
<proteinExistence type="predicted"/>
<evidence type="ECO:0000313" key="3">
    <source>
        <dbReference type="Proteomes" id="UP000030103"/>
    </source>
</evidence>
<evidence type="ECO:0000313" key="4">
    <source>
        <dbReference type="Proteomes" id="UP000254156"/>
    </source>
</evidence>
<dbReference type="AlphaFoldDB" id="A0A0A2E3K7"/>
<protein>
    <recommendedName>
        <fullName evidence="5">DUF4876 domain-containing protein</fullName>
    </recommendedName>
</protein>
<accession>A0A0A2E3K7</accession>
<dbReference type="Proteomes" id="UP000254156">
    <property type="component" value="Unassembled WGS sequence"/>
</dbReference>
<dbReference type="RefSeq" id="WP_025004401.1">
    <property type="nucleotide sequence ID" value="NZ_JASBZX010000014.1"/>
</dbReference>
<evidence type="ECO:0000313" key="2">
    <source>
        <dbReference type="EMBL" id="SUB88107.1"/>
    </source>
</evidence>